<proteinExistence type="predicted"/>
<reference evidence="1 2" key="1">
    <citation type="submission" date="2017-09" db="EMBL/GenBank/DDBJ databases">
        <title>Large-scale bioinformatics analysis of Bacillus genomes uncovers conserved roles of natural products in bacterial physiology.</title>
        <authorList>
            <consortium name="Agbiome Team Llc"/>
            <person name="Bleich R.M."/>
            <person name="Grubbs K.J."/>
            <person name="Santa Maria K.C."/>
            <person name="Allen S.E."/>
            <person name="Farag S."/>
            <person name="Shank E.A."/>
            <person name="Bowers A."/>
        </authorList>
    </citation>
    <scope>NUCLEOTIDE SEQUENCE [LARGE SCALE GENOMIC DNA]</scope>
    <source>
        <strain evidence="1 2">AFS083741</strain>
    </source>
</reference>
<comment type="caution">
    <text evidence="1">The sequence shown here is derived from an EMBL/GenBank/DDBJ whole genome shotgun (WGS) entry which is preliminary data.</text>
</comment>
<gene>
    <name evidence="1" type="ORF">COI98_09595</name>
</gene>
<sequence>MAYVAGENGVYIQELMDKSNEEFDKGNLDESVFLLEQAWKELPDDKVIYDESFLIIWGILDISIVLNDVERMKKWVDKIFVADPERGDTGERELWAGKVAYEVGDFSKAREYLEIANKKSKGRCFSAEDGKYLKFLKDK</sequence>
<evidence type="ECO:0000313" key="1">
    <source>
        <dbReference type="EMBL" id="PFK20844.1"/>
    </source>
</evidence>
<evidence type="ECO:0000313" key="2">
    <source>
        <dbReference type="Proteomes" id="UP000224413"/>
    </source>
</evidence>
<dbReference type="EMBL" id="NUWJ01000080">
    <property type="protein sequence ID" value="PFK20844.1"/>
    <property type="molecule type" value="Genomic_DNA"/>
</dbReference>
<organism evidence="1 2">
    <name type="scientific">Bacillus cereus</name>
    <dbReference type="NCBI Taxonomy" id="1396"/>
    <lineage>
        <taxon>Bacteria</taxon>
        <taxon>Bacillati</taxon>
        <taxon>Bacillota</taxon>
        <taxon>Bacilli</taxon>
        <taxon>Bacillales</taxon>
        <taxon>Bacillaceae</taxon>
        <taxon>Bacillus</taxon>
        <taxon>Bacillus cereus group</taxon>
    </lineage>
</organism>
<name>A0A9X7A0G2_BACCE</name>
<evidence type="ECO:0008006" key="3">
    <source>
        <dbReference type="Google" id="ProtNLM"/>
    </source>
</evidence>
<dbReference type="AlphaFoldDB" id="A0A9X7A0G2"/>
<accession>A0A9X7A0G2</accession>
<dbReference type="RefSeq" id="WP_071711790.1">
    <property type="nucleotide sequence ID" value="NZ_FMJG01000027.1"/>
</dbReference>
<dbReference type="Proteomes" id="UP000224413">
    <property type="component" value="Unassembled WGS sequence"/>
</dbReference>
<protein>
    <recommendedName>
        <fullName evidence="3">Tetratricopeptide repeat protein</fullName>
    </recommendedName>
</protein>